<keyword evidence="2" id="KW-0012">Acyltransferase</keyword>
<dbReference type="GO" id="GO:0016747">
    <property type="term" value="F:acyltransferase activity, transferring groups other than amino-acyl groups"/>
    <property type="evidence" value="ECO:0007669"/>
    <property type="project" value="TreeGrafter"/>
</dbReference>
<protein>
    <recommendedName>
        <fullName evidence="5">O-acetyltransferase</fullName>
    </recommendedName>
</protein>
<dbReference type="PANTHER" id="PTHR31642">
    <property type="entry name" value="TRICHOTHECENE 3-O-ACETYLTRANSFERASE"/>
    <property type="match status" value="1"/>
</dbReference>
<dbReference type="VEuPathDB" id="FungiDB:BO71DRAFT_447083"/>
<evidence type="ECO:0000313" key="4">
    <source>
        <dbReference type="Proteomes" id="UP000247810"/>
    </source>
</evidence>
<keyword evidence="4" id="KW-1185">Reference proteome</keyword>
<keyword evidence="1" id="KW-0808">Transferase</keyword>
<evidence type="ECO:0000256" key="1">
    <source>
        <dbReference type="ARBA" id="ARBA00022679"/>
    </source>
</evidence>
<dbReference type="Pfam" id="PF02458">
    <property type="entry name" value="Transferase"/>
    <property type="match status" value="1"/>
</dbReference>
<gene>
    <name evidence="3" type="ORF">BO71DRAFT_447083</name>
</gene>
<sequence>MNVSRHRRSFKLTRYMLSPLDHTIPKINVAYFLSFPSQSPEDGLPSLEKGINKLTSRLPFLAGDTVLPEHANGRKNAQFVQHSSKETHSIPMLQVKHHSTLSLHDLSTQKVRSGVENLHLAKACAPLPDFINPLERRPILRFAANIMKDGILLGMSINHSFFDGTGSGAIMEALAECCRTPDDQDLSLPIFKQSDRASREELSLLGTEVDSKTDHSKQYNAAGTVPCISSEEWSNMVESFAGSLTSCRLQLPATKLKKLKAVCNQILSATARTGGPSFVSSNDVLSAFISVCRSQCHDAQGSKESELTTIVNLRSRVQPPIPEYYLGNMITAVRIPISSSDADPQVKNLPQLEALGLGHGDLLQITTTAARLRQSILTVDDGHVRSLLGYLPQQEDWNAINMQASNLSISSWREWNVYNIDFGRDLGTVSHFHMHFGLNDGLTVVMPAGGKVGANWDMQLMIKSTDWPALKSSPLFQWAFGDSFTD</sequence>
<dbReference type="InterPro" id="IPR050317">
    <property type="entry name" value="Plant_Fungal_Acyltransferase"/>
</dbReference>
<dbReference type="OrthoDB" id="1862401at2759"/>
<name>A0A319ECZ1_9EURO</name>
<dbReference type="PANTHER" id="PTHR31642:SF270">
    <property type="entry name" value="O-ACYLTRANSFERASE AUSQ"/>
    <property type="match status" value="1"/>
</dbReference>
<evidence type="ECO:0000256" key="2">
    <source>
        <dbReference type="ARBA" id="ARBA00023315"/>
    </source>
</evidence>
<accession>A0A319ECZ1</accession>
<evidence type="ECO:0000313" key="3">
    <source>
        <dbReference type="EMBL" id="PYH98688.1"/>
    </source>
</evidence>
<organism evidence="3 4">
    <name type="scientific">Aspergillus ellipticus CBS 707.79</name>
    <dbReference type="NCBI Taxonomy" id="1448320"/>
    <lineage>
        <taxon>Eukaryota</taxon>
        <taxon>Fungi</taxon>
        <taxon>Dikarya</taxon>
        <taxon>Ascomycota</taxon>
        <taxon>Pezizomycotina</taxon>
        <taxon>Eurotiomycetes</taxon>
        <taxon>Eurotiomycetidae</taxon>
        <taxon>Eurotiales</taxon>
        <taxon>Aspergillaceae</taxon>
        <taxon>Aspergillus</taxon>
        <taxon>Aspergillus subgen. Circumdati</taxon>
    </lineage>
</organism>
<dbReference type="InterPro" id="IPR023213">
    <property type="entry name" value="CAT-like_dom_sf"/>
</dbReference>
<reference evidence="3 4" key="1">
    <citation type="submission" date="2018-02" db="EMBL/GenBank/DDBJ databases">
        <title>The genomes of Aspergillus section Nigri reveals drivers in fungal speciation.</title>
        <authorList>
            <consortium name="DOE Joint Genome Institute"/>
            <person name="Vesth T.C."/>
            <person name="Nybo J."/>
            <person name="Theobald S."/>
            <person name="Brandl J."/>
            <person name="Frisvad J.C."/>
            <person name="Nielsen K.F."/>
            <person name="Lyhne E.K."/>
            <person name="Kogle M.E."/>
            <person name="Kuo A."/>
            <person name="Riley R."/>
            <person name="Clum A."/>
            <person name="Nolan M."/>
            <person name="Lipzen A."/>
            <person name="Salamov A."/>
            <person name="Henrissat B."/>
            <person name="Wiebenga A."/>
            <person name="De vries R.P."/>
            <person name="Grigoriev I.V."/>
            <person name="Mortensen U.H."/>
            <person name="Andersen M.R."/>
            <person name="Baker S.E."/>
        </authorList>
    </citation>
    <scope>NUCLEOTIDE SEQUENCE [LARGE SCALE GENOMIC DNA]</scope>
    <source>
        <strain evidence="3 4">CBS 707.79</strain>
    </source>
</reference>
<dbReference type="STRING" id="1448320.A0A319ECZ1"/>
<dbReference type="Proteomes" id="UP000247810">
    <property type="component" value="Unassembled WGS sequence"/>
</dbReference>
<dbReference type="Gene3D" id="3.30.559.10">
    <property type="entry name" value="Chloramphenicol acetyltransferase-like domain"/>
    <property type="match status" value="2"/>
</dbReference>
<evidence type="ECO:0008006" key="5">
    <source>
        <dbReference type="Google" id="ProtNLM"/>
    </source>
</evidence>
<dbReference type="EMBL" id="KZ825809">
    <property type="protein sequence ID" value="PYH98688.1"/>
    <property type="molecule type" value="Genomic_DNA"/>
</dbReference>
<dbReference type="AlphaFoldDB" id="A0A319ECZ1"/>
<proteinExistence type="predicted"/>